<reference evidence="2" key="2">
    <citation type="submission" date="2013-12" db="EMBL/GenBank/DDBJ databases">
        <title>Evolution of pathogenesis and genome organization in the Tremellales.</title>
        <authorList>
            <person name="Cuomo C."/>
            <person name="Litvintseva A."/>
            <person name="Heitman J."/>
            <person name="Chen Y."/>
            <person name="Sun S."/>
            <person name="Springer D."/>
            <person name="Dromer F."/>
            <person name="Young S."/>
            <person name="Zeng Q."/>
            <person name="Chapman S."/>
            <person name="Gujja S."/>
            <person name="Saif S."/>
            <person name="Birren B."/>
        </authorList>
    </citation>
    <scope>NUCLEOTIDE SEQUENCE [LARGE SCALE GENOMIC DNA]</scope>
    <source>
        <strain evidence="2">CBS 10435</strain>
    </source>
</reference>
<accession>A0A1B9IXY0</accession>
<gene>
    <name evidence="1" type="ORF">L486_00019</name>
</gene>
<dbReference type="Proteomes" id="UP000092583">
    <property type="component" value="Unassembled WGS sequence"/>
</dbReference>
<sequence>MEAFDTWVSRLHKVQAEYMTYALPKYDFRSTFESTLTDCIQSTRSTKTKLDSYNWVAQSGILIPTNQMEEVKSSVFETEDKYRKFEEVNGGKLFEEVMTPTSPWTLERTENLDKKWKEWLTLTGDALAIGEAKNYFLRQSMMMSGQMF</sequence>
<proteinExistence type="predicted"/>
<evidence type="ECO:0000313" key="1">
    <source>
        <dbReference type="EMBL" id="OCF60386.1"/>
    </source>
</evidence>
<protein>
    <submittedName>
        <fullName evidence="1">Uncharacterized protein</fullName>
    </submittedName>
</protein>
<keyword evidence="2" id="KW-1185">Reference proteome</keyword>
<dbReference type="AlphaFoldDB" id="A0A1B9IXY0"/>
<name>A0A1B9IXY0_9TREE</name>
<evidence type="ECO:0000313" key="2">
    <source>
        <dbReference type="Proteomes" id="UP000092583"/>
    </source>
</evidence>
<reference evidence="1 2" key="1">
    <citation type="submission" date="2013-07" db="EMBL/GenBank/DDBJ databases">
        <title>The Genome Sequence of Kwoniella mangroviensis CBS10435.</title>
        <authorList>
            <consortium name="The Broad Institute Genome Sequencing Platform"/>
            <person name="Cuomo C."/>
            <person name="Litvintseva A."/>
            <person name="Chen Y."/>
            <person name="Heitman J."/>
            <person name="Sun S."/>
            <person name="Springer D."/>
            <person name="Dromer F."/>
            <person name="Young S.K."/>
            <person name="Zeng Q."/>
            <person name="Gargeya S."/>
            <person name="Fitzgerald M."/>
            <person name="Abouelleil A."/>
            <person name="Alvarado L."/>
            <person name="Berlin A.M."/>
            <person name="Chapman S.B."/>
            <person name="Dewar J."/>
            <person name="Goldberg J."/>
            <person name="Griggs A."/>
            <person name="Gujja S."/>
            <person name="Hansen M."/>
            <person name="Howarth C."/>
            <person name="Imamovic A."/>
            <person name="Larimer J."/>
            <person name="McCowan C."/>
            <person name="Murphy C."/>
            <person name="Pearson M."/>
            <person name="Priest M."/>
            <person name="Roberts A."/>
            <person name="Saif S."/>
            <person name="Shea T."/>
            <person name="Sykes S."/>
            <person name="Wortman J."/>
            <person name="Nusbaum C."/>
            <person name="Birren B."/>
        </authorList>
    </citation>
    <scope>NUCLEOTIDE SEQUENCE [LARGE SCALE GENOMIC DNA]</scope>
    <source>
        <strain evidence="1 2">CBS 10435</strain>
    </source>
</reference>
<organism evidence="1 2">
    <name type="scientific">Kwoniella mangroviensis CBS 10435</name>
    <dbReference type="NCBI Taxonomy" id="1331196"/>
    <lineage>
        <taxon>Eukaryota</taxon>
        <taxon>Fungi</taxon>
        <taxon>Dikarya</taxon>
        <taxon>Basidiomycota</taxon>
        <taxon>Agaricomycotina</taxon>
        <taxon>Tremellomycetes</taxon>
        <taxon>Tremellales</taxon>
        <taxon>Cryptococcaceae</taxon>
        <taxon>Kwoniella</taxon>
    </lineage>
</organism>
<dbReference type="EMBL" id="KI669459">
    <property type="protein sequence ID" value="OCF60386.1"/>
    <property type="molecule type" value="Genomic_DNA"/>
</dbReference>